<dbReference type="Proteomes" id="UP000234323">
    <property type="component" value="Unassembled WGS sequence"/>
</dbReference>
<gene>
    <name evidence="1" type="ORF">RhiirA4_456559</name>
</gene>
<accession>A0A2I1G7W0</accession>
<protein>
    <submittedName>
        <fullName evidence="1">Uncharacterized protein</fullName>
    </submittedName>
</protein>
<organism evidence="1 2">
    <name type="scientific">Rhizophagus irregularis</name>
    <dbReference type="NCBI Taxonomy" id="588596"/>
    <lineage>
        <taxon>Eukaryota</taxon>
        <taxon>Fungi</taxon>
        <taxon>Fungi incertae sedis</taxon>
        <taxon>Mucoromycota</taxon>
        <taxon>Glomeromycotina</taxon>
        <taxon>Glomeromycetes</taxon>
        <taxon>Glomerales</taxon>
        <taxon>Glomeraceae</taxon>
        <taxon>Rhizophagus</taxon>
    </lineage>
</organism>
<proteinExistence type="predicted"/>
<comment type="caution">
    <text evidence="1">The sequence shown here is derived from an EMBL/GenBank/DDBJ whole genome shotgun (WGS) entry which is preliminary data.</text>
</comment>
<reference evidence="1 2" key="1">
    <citation type="submission" date="2015-10" db="EMBL/GenBank/DDBJ databases">
        <title>Genome analyses suggest a sexual origin of heterokaryosis in a supposedly ancient asexual fungus.</title>
        <authorList>
            <person name="Ropars J."/>
            <person name="Sedzielewska K."/>
            <person name="Noel J."/>
            <person name="Charron P."/>
            <person name="Farinelli L."/>
            <person name="Marton T."/>
            <person name="Kruger M."/>
            <person name="Pelin A."/>
            <person name="Brachmann A."/>
            <person name="Corradi N."/>
        </authorList>
    </citation>
    <scope>NUCLEOTIDE SEQUENCE [LARGE SCALE GENOMIC DNA]</scope>
    <source>
        <strain evidence="1 2">A4</strain>
    </source>
</reference>
<keyword evidence="2" id="KW-1185">Reference proteome</keyword>
<dbReference type="AlphaFoldDB" id="A0A2I1G7W0"/>
<evidence type="ECO:0000313" key="2">
    <source>
        <dbReference type="Proteomes" id="UP000234323"/>
    </source>
</evidence>
<sequence>MILLDSERPPVESLYPTIFHISCQQPWSYIWYSTSSSSFTPKLVVPPAHSFTDAITIRLAYNDKYVISQLKLNKQVVVDKASAQDIGISFKHYHYQREQVKKFTKMNDFHYKQMEFNNFTNNYNRIFNEDFSYDLLDDSYHLDTSDDTHELEHCLNERLSTQAIMTNQIFDKPDLILLVKSRYFISWI</sequence>
<name>A0A2I1G7W0_9GLOM</name>
<evidence type="ECO:0000313" key="1">
    <source>
        <dbReference type="EMBL" id="PKY42710.1"/>
    </source>
</evidence>
<dbReference type="VEuPathDB" id="FungiDB:RhiirFUN_016970"/>
<dbReference type="EMBL" id="LLXI01000212">
    <property type="protein sequence ID" value="PKY42710.1"/>
    <property type="molecule type" value="Genomic_DNA"/>
</dbReference>